<comment type="subcellular location">
    <subcellularLocation>
        <location evidence="2">Membrane</location>
    </subcellularLocation>
</comment>
<dbReference type="CDD" id="cd00075">
    <property type="entry name" value="HATPase"/>
    <property type="match status" value="1"/>
</dbReference>
<dbReference type="PANTHER" id="PTHR45436:SF5">
    <property type="entry name" value="SENSOR HISTIDINE KINASE TRCS"/>
    <property type="match status" value="1"/>
</dbReference>
<feature type="transmembrane region" description="Helical" evidence="11">
    <location>
        <begin position="12"/>
        <end position="32"/>
    </location>
</feature>
<dbReference type="EMBL" id="CP002482">
    <property type="protein sequence ID" value="ADW71186.1"/>
    <property type="molecule type" value="Genomic_DNA"/>
</dbReference>
<evidence type="ECO:0000256" key="11">
    <source>
        <dbReference type="SAM" id="Phobius"/>
    </source>
</evidence>
<dbReference type="Gene3D" id="1.10.287.130">
    <property type="match status" value="1"/>
</dbReference>
<evidence type="ECO:0000256" key="10">
    <source>
        <dbReference type="ARBA" id="ARBA00023136"/>
    </source>
</evidence>
<name>E8X6N6_GRATM</name>
<accession>E8X6N6</accession>
<dbReference type="InterPro" id="IPR036890">
    <property type="entry name" value="HATPase_C_sf"/>
</dbReference>
<dbReference type="InterPro" id="IPR003660">
    <property type="entry name" value="HAMP_dom"/>
</dbReference>
<feature type="transmembrane region" description="Helical" evidence="11">
    <location>
        <begin position="164"/>
        <end position="186"/>
    </location>
</feature>
<evidence type="ECO:0000256" key="3">
    <source>
        <dbReference type="ARBA" id="ARBA00012438"/>
    </source>
</evidence>
<dbReference type="GO" id="GO:0000155">
    <property type="term" value="F:phosphorelay sensor kinase activity"/>
    <property type="evidence" value="ECO:0007669"/>
    <property type="project" value="InterPro"/>
</dbReference>
<keyword evidence="7 14" id="KW-0418">Kinase</keyword>
<evidence type="ECO:0000256" key="5">
    <source>
        <dbReference type="ARBA" id="ARBA00022679"/>
    </source>
</evidence>
<dbReference type="FunFam" id="3.30.565.10:FF:000006">
    <property type="entry name" value="Sensor histidine kinase WalK"/>
    <property type="match status" value="1"/>
</dbReference>
<dbReference type="PROSITE" id="PS50885">
    <property type="entry name" value="HAMP"/>
    <property type="match status" value="1"/>
</dbReference>
<dbReference type="HOGENOM" id="CLU_000445_89_6_0"/>
<evidence type="ECO:0000256" key="8">
    <source>
        <dbReference type="ARBA" id="ARBA00022989"/>
    </source>
</evidence>
<dbReference type="PROSITE" id="PS50109">
    <property type="entry name" value="HIS_KIN"/>
    <property type="match status" value="1"/>
</dbReference>
<dbReference type="PANTHER" id="PTHR45436">
    <property type="entry name" value="SENSOR HISTIDINE KINASE YKOH"/>
    <property type="match status" value="1"/>
</dbReference>
<dbReference type="InterPro" id="IPR036097">
    <property type="entry name" value="HisK_dim/P_sf"/>
</dbReference>
<keyword evidence="6 11" id="KW-0812">Transmembrane</keyword>
<dbReference type="SUPFAM" id="SSF55874">
    <property type="entry name" value="ATPase domain of HSP90 chaperone/DNA topoisomerase II/histidine kinase"/>
    <property type="match status" value="1"/>
</dbReference>
<evidence type="ECO:0000313" key="14">
    <source>
        <dbReference type="EMBL" id="ADW71186.1"/>
    </source>
</evidence>
<keyword evidence="15" id="KW-1185">Reference proteome</keyword>
<keyword evidence="9" id="KW-0902">Two-component regulatory system</keyword>
<dbReference type="Pfam" id="PF00512">
    <property type="entry name" value="HisKA"/>
    <property type="match status" value="1"/>
</dbReference>
<dbReference type="Pfam" id="PF02518">
    <property type="entry name" value="HATPase_c"/>
    <property type="match status" value="1"/>
</dbReference>
<feature type="domain" description="HAMP" evidence="13">
    <location>
        <begin position="187"/>
        <end position="241"/>
    </location>
</feature>
<protein>
    <recommendedName>
        <fullName evidence="3">histidine kinase</fullName>
        <ecNumber evidence="3">2.7.13.3</ecNumber>
    </recommendedName>
</protein>
<evidence type="ECO:0000256" key="9">
    <source>
        <dbReference type="ARBA" id="ARBA00023012"/>
    </source>
</evidence>
<dbReference type="CDD" id="cd00082">
    <property type="entry name" value="HisKA"/>
    <property type="match status" value="1"/>
</dbReference>
<organism evidence="15">
    <name type="scientific">Granulicella tundricola (strain ATCC BAA-1859 / DSM 23138 / MP5ACTX9)</name>
    <dbReference type="NCBI Taxonomy" id="1198114"/>
    <lineage>
        <taxon>Bacteria</taxon>
        <taxon>Pseudomonadati</taxon>
        <taxon>Acidobacteriota</taxon>
        <taxon>Terriglobia</taxon>
        <taxon>Terriglobales</taxon>
        <taxon>Acidobacteriaceae</taxon>
        <taxon>Granulicella</taxon>
    </lineage>
</organism>
<keyword evidence="10 11" id="KW-0472">Membrane</keyword>
<comment type="catalytic activity">
    <reaction evidence="1">
        <text>ATP + protein L-histidine = ADP + protein N-phospho-L-histidine.</text>
        <dbReference type="EC" id="2.7.13.3"/>
    </reaction>
</comment>
<proteinExistence type="predicted"/>
<keyword evidence="4" id="KW-0597">Phosphoprotein</keyword>
<keyword evidence="5" id="KW-0808">Transferase</keyword>
<dbReference type="EC" id="2.7.13.3" evidence="3"/>
<dbReference type="InterPro" id="IPR005467">
    <property type="entry name" value="His_kinase_dom"/>
</dbReference>
<dbReference type="AlphaFoldDB" id="E8X6N6"/>
<dbReference type="KEGG" id="acm:AciX9_3910"/>
<dbReference type="InterPro" id="IPR003594">
    <property type="entry name" value="HATPase_dom"/>
</dbReference>
<dbReference type="InterPro" id="IPR050428">
    <property type="entry name" value="TCS_sensor_his_kinase"/>
</dbReference>
<dbReference type="Proteomes" id="UP000000343">
    <property type="component" value="Plasmid pACIX902"/>
</dbReference>
<reference evidence="15" key="1">
    <citation type="submission" date="2011-01" db="EMBL/GenBank/DDBJ databases">
        <title>Complete sequence of plasmid2 of Acidobacterium sp. MP5ACTX9.</title>
        <authorList>
            <consortium name="US DOE Joint Genome Institute"/>
            <person name="Lucas S."/>
            <person name="Copeland A."/>
            <person name="Lapidus A."/>
            <person name="Cheng J.-F."/>
            <person name="Goodwin L."/>
            <person name="Pitluck S."/>
            <person name="Teshima H."/>
            <person name="Detter J.C."/>
            <person name="Han C."/>
            <person name="Tapia R."/>
            <person name="Land M."/>
            <person name="Hauser L."/>
            <person name="Kyrpides N."/>
            <person name="Ivanova N."/>
            <person name="Ovchinnikova G."/>
            <person name="Pagani I."/>
            <person name="Rawat S.R."/>
            <person name="Mannisto M."/>
            <person name="Haggblom M.M."/>
            <person name="Woyke T."/>
        </authorList>
    </citation>
    <scope>NUCLEOTIDE SEQUENCE [LARGE SCALE GENOMIC DNA]</scope>
    <source>
        <strain evidence="15">MP5ACTX9</strain>
        <plasmid evidence="15">Plasmid pACIX902</plasmid>
    </source>
</reference>
<evidence type="ECO:0000259" key="12">
    <source>
        <dbReference type="PROSITE" id="PS50109"/>
    </source>
</evidence>
<dbReference type="SMART" id="SM00388">
    <property type="entry name" value="HisKA"/>
    <property type="match status" value="1"/>
</dbReference>
<sequence>MKAYSLTRRLITAILLVELCSTLILVTSAGIYEGISRFRAFDIMLRGRADSMLGAVQDAEDPQDNVMLDGTQSFAPQRDIYAVRDELGRLLGHSHNWPDAESAFNSSHSGFSSLKIAGRSYRVIRVEGLRMVDPGDKGGGIPRHVVILYGARTHPLWESIEHTIAFYALLSLILLATSGLIMLRLLRRGLSPLTDLAAHAAQVSVDSWHFHPSDTVRAVQELAPLANALETVLARLERSFEQQRHFVSDAAHELKTSVAVIKSTLQLLVMKNRTAEEYREGLKRAEADSERMEQLVAAMLTLAGLEATNTLSTSRSHADLTEILAEVTQHFQSISEASGITITLHAPTHVTVIGDREKIRLLCSNLIHNALQHSPPGAEIRAIVTSAPQATQLRIEDDGEGIASEALPHVFERFYRGDVSRSRKTGGTGLGLAISKAIVQELHGAIAIESTIAQGTRVIVDLPHSLTV</sequence>
<evidence type="ECO:0000256" key="1">
    <source>
        <dbReference type="ARBA" id="ARBA00000085"/>
    </source>
</evidence>
<evidence type="ECO:0000313" key="15">
    <source>
        <dbReference type="Proteomes" id="UP000000343"/>
    </source>
</evidence>
<dbReference type="InterPro" id="IPR003661">
    <property type="entry name" value="HisK_dim/P_dom"/>
</dbReference>
<keyword evidence="8 11" id="KW-1133">Transmembrane helix</keyword>
<dbReference type="RefSeq" id="WP_013582204.1">
    <property type="nucleotide sequence ID" value="NC_015065.1"/>
</dbReference>
<geneLocation type="plasmid" evidence="14 15">
    <name>pACIX902</name>
</geneLocation>
<evidence type="ECO:0000256" key="7">
    <source>
        <dbReference type="ARBA" id="ARBA00022777"/>
    </source>
</evidence>
<evidence type="ECO:0000256" key="6">
    <source>
        <dbReference type="ARBA" id="ARBA00022692"/>
    </source>
</evidence>
<dbReference type="InterPro" id="IPR004358">
    <property type="entry name" value="Sig_transdc_His_kin-like_C"/>
</dbReference>
<keyword evidence="14" id="KW-0614">Plasmid</keyword>
<evidence type="ECO:0000256" key="2">
    <source>
        <dbReference type="ARBA" id="ARBA00004370"/>
    </source>
</evidence>
<dbReference type="SMART" id="SM00387">
    <property type="entry name" value="HATPase_c"/>
    <property type="match status" value="1"/>
</dbReference>
<dbReference type="Gene3D" id="3.30.565.10">
    <property type="entry name" value="Histidine kinase-like ATPase, C-terminal domain"/>
    <property type="match status" value="1"/>
</dbReference>
<evidence type="ECO:0000256" key="4">
    <source>
        <dbReference type="ARBA" id="ARBA00022553"/>
    </source>
</evidence>
<dbReference type="OrthoDB" id="9813151at2"/>
<feature type="domain" description="Histidine kinase" evidence="12">
    <location>
        <begin position="249"/>
        <end position="466"/>
    </location>
</feature>
<dbReference type="GO" id="GO:0005886">
    <property type="term" value="C:plasma membrane"/>
    <property type="evidence" value="ECO:0007669"/>
    <property type="project" value="TreeGrafter"/>
</dbReference>
<dbReference type="SUPFAM" id="SSF47384">
    <property type="entry name" value="Homodimeric domain of signal transducing histidine kinase"/>
    <property type="match status" value="1"/>
</dbReference>
<evidence type="ECO:0000259" key="13">
    <source>
        <dbReference type="PROSITE" id="PS50885"/>
    </source>
</evidence>
<gene>
    <name evidence="14" type="ordered locus">AciX9_3910</name>
</gene>
<dbReference type="PRINTS" id="PR00344">
    <property type="entry name" value="BCTRLSENSOR"/>
</dbReference>